<dbReference type="Proteomes" id="UP000026962">
    <property type="component" value="Chromosome 8"/>
</dbReference>
<dbReference type="Gramene" id="OPUNC08G15240.1">
    <property type="protein sequence ID" value="OPUNC08G15240.1"/>
    <property type="gene ID" value="OPUNC08G15240"/>
</dbReference>
<dbReference type="HOGENOM" id="CLU_1463524_0_0_1"/>
<evidence type="ECO:0008006" key="3">
    <source>
        <dbReference type="Google" id="ProtNLM"/>
    </source>
</evidence>
<protein>
    <recommendedName>
        <fullName evidence="3">DUF1618 domain-containing protein</fullName>
    </recommendedName>
</protein>
<accession>A0A0E0LVP1</accession>
<dbReference type="AlphaFoldDB" id="A0A0E0LVP1"/>
<dbReference type="EnsemblPlants" id="OPUNC08G15240.1">
    <property type="protein sequence ID" value="OPUNC08G15240.1"/>
    <property type="gene ID" value="OPUNC08G15240"/>
</dbReference>
<name>A0A0E0LVP1_ORYPU</name>
<sequence length="185" mass="20837">MPANILDGDKERYVFTLLLYKSTTNTWQSKHLDLPDGPHDTDEALGKPTPCSPSIDTCAGATTTVASYVLRGFEWEVDVTLQLEEELWPLPSYQESPLRRITPMFLVFSMLEANVLHFILDRPGYSDKCWVITIDMKNKSLGPYTLYMNAAEQDCDEDGSSNIFCDRPMISTDLTKFLKNTPVGG</sequence>
<proteinExistence type="predicted"/>
<reference evidence="1" key="1">
    <citation type="submission" date="2015-04" db="UniProtKB">
        <authorList>
            <consortium name="EnsemblPlants"/>
        </authorList>
    </citation>
    <scope>IDENTIFICATION</scope>
</reference>
<evidence type="ECO:0000313" key="2">
    <source>
        <dbReference type="Proteomes" id="UP000026962"/>
    </source>
</evidence>
<evidence type="ECO:0000313" key="1">
    <source>
        <dbReference type="EnsemblPlants" id="OPUNC08G15240.1"/>
    </source>
</evidence>
<organism evidence="1">
    <name type="scientific">Oryza punctata</name>
    <name type="common">Red rice</name>
    <dbReference type="NCBI Taxonomy" id="4537"/>
    <lineage>
        <taxon>Eukaryota</taxon>
        <taxon>Viridiplantae</taxon>
        <taxon>Streptophyta</taxon>
        <taxon>Embryophyta</taxon>
        <taxon>Tracheophyta</taxon>
        <taxon>Spermatophyta</taxon>
        <taxon>Magnoliopsida</taxon>
        <taxon>Liliopsida</taxon>
        <taxon>Poales</taxon>
        <taxon>Poaceae</taxon>
        <taxon>BOP clade</taxon>
        <taxon>Oryzoideae</taxon>
        <taxon>Oryzeae</taxon>
        <taxon>Oryzinae</taxon>
        <taxon>Oryza</taxon>
    </lineage>
</organism>
<reference evidence="1" key="2">
    <citation type="submission" date="2018-05" db="EMBL/GenBank/DDBJ databases">
        <title>OpunRS2 (Oryza punctata Reference Sequence Version 2).</title>
        <authorList>
            <person name="Zhang J."/>
            <person name="Kudrna D."/>
            <person name="Lee S."/>
            <person name="Talag J."/>
            <person name="Welchert J."/>
            <person name="Wing R.A."/>
        </authorList>
    </citation>
    <scope>NUCLEOTIDE SEQUENCE [LARGE SCALE GENOMIC DNA]</scope>
</reference>
<keyword evidence="2" id="KW-1185">Reference proteome</keyword>